<organism evidence="2 3">
    <name type="scientific">Jannaschia aquimarina</name>
    <dbReference type="NCBI Taxonomy" id="935700"/>
    <lineage>
        <taxon>Bacteria</taxon>
        <taxon>Pseudomonadati</taxon>
        <taxon>Pseudomonadota</taxon>
        <taxon>Alphaproteobacteria</taxon>
        <taxon>Rhodobacterales</taxon>
        <taxon>Roseobacteraceae</taxon>
        <taxon>Jannaschia</taxon>
    </lineage>
</organism>
<feature type="chain" id="PRO_5002229393" evidence="1">
    <location>
        <begin position="27"/>
        <end position="181"/>
    </location>
</feature>
<accession>A0A0D1DA38</accession>
<evidence type="ECO:0000313" key="3">
    <source>
        <dbReference type="Proteomes" id="UP000032232"/>
    </source>
</evidence>
<feature type="signal peptide" evidence="1">
    <location>
        <begin position="1"/>
        <end position="26"/>
    </location>
</feature>
<keyword evidence="3" id="KW-1185">Reference proteome</keyword>
<reference evidence="2 3" key="1">
    <citation type="submission" date="2015-02" db="EMBL/GenBank/DDBJ databases">
        <title>Genome Sequence of Jannaschia aquimarina DSM28248, a member of the Roseobacter clade.</title>
        <authorList>
            <person name="Voget S."/>
            <person name="Daniel R."/>
        </authorList>
    </citation>
    <scope>NUCLEOTIDE SEQUENCE [LARGE SCALE GENOMIC DNA]</scope>
    <source>
        <strain evidence="2 3">GSW-M26</strain>
    </source>
</reference>
<keyword evidence="1" id="KW-0732">Signal</keyword>
<evidence type="ECO:0000313" key="2">
    <source>
        <dbReference type="EMBL" id="KIT16753.1"/>
    </source>
</evidence>
<sequence>MAFMMARLAAAAAAAAALTLSLPAGAEEVRQVWLEGSDVRLAIAEVTLRNDGTYEFALVPAAFENHFLSMRPFRCIEGAERHLCHVPYPYAISRDLSDGLTDLEYDLLFVWKGAGEYGINMWNGMYWKLERDDDRFVGVLHEMDMDALSVPPPDGEMRPIRPAILTEADPDDHPLPRLVVE</sequence>
<dbReference type="PATRIC" id="fig|935700.4.peg.1597"/>
<dbReference type="OrthoDB" id="7987888at2"/>
<dbReference type="STRING" id="935700.jaqu_15410"/>
<dbReference type="Proteomes" id="UP000032232">
    <property type="component" value="Unassembled WGS sequence"/>
</dbReference>
<comment type="caution">
    <text evidence="2">The sequence shown here is derived from an EMBL/GenBank/DDBJ whole genome shotgun (WGS) entry which is preliminary data.</text>
</comment>
<dbReference type="AlphaFoldDB" id="A0A0D1DA38"/>
<protein>
    <submittedName>
        <fullName evidence="2">Uncharacterized protein</fullName>
    </submittedName>
</protein>
<proteinExistence type="predicted"/>
<dbReference type="RefSeq" id="WP_052500841.1">
    <property type="nucleotide sequence ID" value="NZ_FZPF01000001.1"/>
</dbReference>
<name>A0A0D1DA38_9RHOB</name>
<evidence type="ECO:0000256" key="1">
    <source>
        <dbReference type="SAM" id="SignalP"/>
    </source>
</evidence>
<gene>
    <name evidence="2" type="ORF">jaqu_15410</name>
</gene>
<dbReference type="EMBL" id="JYFE01000027">
    <property type="protein sequence ID" value="KIT16753.1"/>
    <property type="molecule type" value="Genomic_DNA"/>
</dbReference>